<dbReference type="Pfam" id="PF07766">
    <property type="entry name" value="LETM1_RBD"/>
    <property type="match status" value="1"/>
</dbReference>
<dbReference type="PANTHER" id="PTHR46287">
    <property type="entry name" value="BTB/POZ AND TAZ DOMAIN-CONTAINING PROTEIN 3-RELATED"/>
    <property type="match status" value="1"/>
</dbReference>
<evidence type="ECO:0000256" key="10">
    <source>
        <dbReference type="ARBA" id="ARBA00023242"/>
    </source>
</evidence>
<comment type="caution">
    <text evidence="18">The sequence shown here is derived from an EMBL/GenBank/DDBJ whole genome shotgun (WGS) entry which is preliminary data.</text>
</comment>
<dbReference type="InterPro" id="IPR000210">
    <property type="entry name" value="BTB/POZ_dom"/>
</dbReference>
<keyword evidence="5" id="KW-0863">Zinc-finger</keyword>
<dbReference type="InterPro" id="IPR002048">
    <property type="entry name" value="EF_hand_dom"/>
</dbReference>
<feature type="compositionally biased region" description="Basic and acidic residues" evidence="13">
    <location>
        <begin position="135"/>
        <end position="144"/>
    </location>
</feature>
<dbReference type="EMBL" id="CM017882">
    <property type="protein sequence ID" value="KAG1363692.1"/>
    <property type="molecule type" value="Genomic_DNA"/>
</dbReference>
<feature type="transmembrane region" description="Helical" evidence="14">
    <location>
        <begin position="263"/>
        <end position="286"/>
    </location>
</feature>
<evidence type="ECO:0000256" key="2">
    <source>
        <dbReference type="ARBA" id="ARBA00004906"/>
    </source>
</evidence>
<keyword evidence="8" id="KW-0159">Chromosome partition</keyword>
<evidence type="ECO:0000259" key="16">
    <source>
        <dbReference type="PROSITE" id="PS50134"/>
    </source>
</evidence>
<keyword evidence="4" id="KW-0479">Metal-binding</keyword>
<feature type="compositionally biased region" description="Polar residues" evidence="13">
    <location>
        <begin position="2241"/>
        <end position="2251"/>
    </location>
</feature>
<dbReference type="Gene3D" id="1.20.1020.10">
    <property type="entry name" value="TAZ domain"/>
    <property type="match status" value="2"/>
</dbReference>
<feature type="region of interest" description="Disordered" evidence="13">
    <location>
        <begin position="1604"/>
        <end position="1632"/>
    </location>
</feature>
<dbReference type="GO" id="GO:0005509">
    <property type="term" value="F:calcium ion binding"/>
    <property type="evidence" value="ECO:0007669"/>
    <property type="project" value="InterPro"/>
</dbReference>
<dbReference type="Gene3D" id="1.25.40.420">
    <property type="match status" value="1"/>
</dbReference>
<dbReference type="InterPro" id="IPR018247">
    <property type="entry name" value="EF_Hand_1_Ca_BS"/>
</dbReference>
<evidence type="ECO:0000256" key="11">
    <source>
        <dbReference type="ARBA" id="ARBA00064543"/>
    </source>
</evidence>
<dbReference type="FunFam" id="1.10.10.580:FF:000002">
    <property type="entry name" value="Sister chromatid cohesion 1 protein 4"/>
    <property type="match status" value="1"/>
</dbReference>
<comment type="similarity">
    <text evidence="3">Belongs to the rad21 family.</text>
</comment>
<dbReference type="Pfam" id="PF04825">
    <property type="entry name" value="Rad21_Rec8_N"/>
    <property type="match status" value="1"/>
</dbReference>
<reference evidence="18" key="1">
    <citation type="journal article" date="2017" name="Gigascience">
        <title>The genome draft of coconut (Cocos nucifera).</title>
        <authorList>
            <person name="Xiao Y."/>
            <person name="Xu P."/>
            <person name="Fan H."/>
            <person name="Baudouin L."/>
            <person name="Xia W."/>
            <person name="Bocs S."/>
            <person name="Xu J."/>
            <person name="Li Q."/>
            <person name="Guo A."/>
            <person name="Zhou L."/>
            <person name="Li J."/>
            <person name="Wu Y."/>
            <person name="Ma Z."/>
            <person name="Armero A."/>
            <person name="Issali A.E."/>
            <person name="Liu N."/>
            <person name="Peng M."/>
            <person name="Yang Y."/>
        </authorList>
    </citation>
    <scope>NUCLEOTIDE SEQUENCE</scope>
    <source>
        <tissue evidence="18">Spear leaf of Hainan Tall coconut</tissue>
    </source>
</reference>
<dbReference type="Pfam" id="PF04824">
    <property type="entry name" value="Rad21_Rec8"/>
    <property type="match status" value="1"/>
</dbReference>
<feature type="coiled-coil region" evidence="12">
    <location>
        <begin position="525"/>
        <end position="579"/>
    </location>
</feature>
<dbReference type="PANTHER" id="PTHR46287:SF11">
    <property type="entry name" value="BTB_POZ AND TAZ DOMAIN-CONTAINING PROTEIN 4"/>
    <property type="match status" value="1"/>
</dbReference>
<dbReference type="SUPFAM" id="SSF54695">
    <property type="entry name" value="POZ domain"/>
    <property type="match status" value="1"/>
</dbReference>
<keyword evidence="14" id="KW-0472">Membrane</keyword>
<dbReference type="GO" id="GO:0008270">
    <property type="term" value="F:zinc ion binding"/>
    <property type="evidence" value="ECO:0007669"/>
    <property type="project" value="UniProtKB-KW"/>
</dbReference>
<feature type="domain" description="TAZ-type" evidence="16">
    <location>
        <begin position="934"/>
        <end position="1033"/>
    </location>
</feature>
<dbReference type="Gene3D" id="1.10.10.580">
    <property type="entry name" value="Structural maintenance of chromosome 1. Chain E"/>
    <property type="match status" value="1"/>
</dbReference>
<keyword evidence="14" id="KW-0812">Transmembrane</keyword>
<dbReference type="SMART" id="SM00551">
    <property type="entry name" value="ZnF_TAZ"/>
    <property type="match status" value="2"/>
</dbReference>
<dbReference type="SUPFAM" id="SSF57933">
    <property type="entry name" value="TAZ domain"/>
    <property type="match status" value="2"/>
</dbReference>
<evidence type="ECO:0000256" key="4">
    <source>
        <dbReference type="ARBA" id="ARBA00022723"/>
    </source>
</evidence>
<evidence type="ECO:0000256" key="7">
    <source>
        <dbReference type="ARBA" id="ARBA00022786"/>
    </source>
</evidence>
<keyword evidence="9" id="KW-0862">Zinc</keyword>
<keyword evidence="7" id="KW-0833">Ubl conjugation pathway</keyword>
<reference evidence="18" key="2">
    <citation type="submission" date="2019-07" db="EMBL/GenBank/DDBJ databases">
        <authorList>
            <person name="Yang Y."/>
            <person name="Bocs S."/>
            <person name="Baudouin L."/>
        </authorList>
    </citation>
    <scope>NUCLEOTIDE SEQUENCE</scope>
    <source>
        <tissue evidence="18">Spear leaf of Hainan Tall coconut</tissue>
    </source>
</reference>
<dbReference type="InterPro" id="IPR036390">
    <property type="entry name" value="WH_DNA-bd_sf"/>
</dbReference>
<dbReference type="SUPFAM" id="SSF46785">
    <property type="entry name" value="Winged helix' DNA-binding domain"/>
    <property type="match status" value="1"/>
</dbReference>
<dbReference type="PROSITE" id="PS00018">
    <property type="entry name" value="EF_HAND_1"/>
    <property type="match status" value="1"/>
</dbReference>
<dbReference type="GO" id="GO:0009751">
    <property type="term" value="P:response to salicylic acid"/>
    <property type="evidence" value="ECO:0007669"/>
    <property type="project" value="UniProtKB-ARBA"/>
</dbReference>
<dbReference type="PROSITE" id="PS50134">
    <property type="entry name" value="ZF_TAZ"/>
    <property type="match status" value="2"/>
</dbReference>
<evidence type="ECO:0000259" key="15">
    <source>
        <dbReference type="PROSITE" id="PS50097"/>
    </source>
</evidence>
<comment type="pathway">
    <text evidence="2">Protein modification; protein ubiquitination.</text>
</comment>
<name>A0A8K0ING5_COCNU</name>
<keyword evidence="6" id="KW-0132">Cell division</keyword>
<feature type="domain" description="BTB" evidence="15">
    <location>
        <begin position="761"/>
        <end position="829"/>
    </location>
</feature>
<keyword evidence="10" id="KW-0539">Nucleus</keyword>
<evidence type="ECO:0000256" key="12">
    <source>
        <dbReference type="SAM" id="Coils"/>
    </source>
</evidence>
<feature type="compositionally biased region" description="Low complexity" evidence="13">
    <location>
        <begin position="1937"/>
        <end position="1951"/>
    </location>
</feature>
<evidence type="ECO:0000256" key="14">
    <source>
        <dbReference type="SAM" id="Phobius"/>
    </source>
</evidence>
<keyword evidence="14" id="KW-1133">Transmembrane helix</keyword>
<evidence type="ECO:0000259" key="17">
    <source>
        <dbReference type="PROSITE" id="PS50222"/>
    </source>
</evidence>
<dbReference type="InterPro" id="IPR006909">
    <property type="entry name" value="Rad21/Rec8_C_eu"/>
</dbReference>
<protein>
    <submittedName>
        <fullName evidence="18">Putative BTB/POZ and TAZ domain-containing protein 4</fullName>
    </submittedName>
</protein>
<feature type="compositionally biased region" description="Basic and acidic residues" evidence="13">
    <location>
        <begin position="679"/>
        <end position="700"/>
    </location>
</feature>
<dbReference type="FunFam" id="1.20.1020.10:FF:000004">
    <property type="entry name" value="BTB/POZ and TAZ domain-containing protein 2"/>
    <property type="match status" value="2"/>
</dbReference>
<dbReference type="Proteomes" id="UP000797356">
    <property type="component" value="Chromosome 11"/>
</dbReference>
<evidence type="ECO:0000313" key="18">
    <source>
        <dbReference type="EMBL" id="KAG1363692.1"/>
    </source>
</evidence>
<dbReference type="GO" id="GO:0007059">
    <property type="term" value="P:chromosome segregation"/>
    <property type="evidence" value="ECO:0007669"/>
    <property type="project" value="UniProtKB-KW"/>
</dbReference>
<keyword evidence="6" id="KW-0131">Cell cycle</keyword>
<evidence type="ECO:0000256" key="9">
    <source>
        <dbReference type="ARBA" id="ARBA00022833"/>
    </source>
</evidence>
<dbReference type="InterPro" id="IPR011333">
    <property type="entry name" value="SKP1/BTB/POZ_sf"/>
</dbReference>
<feature type="compositionally biased region" description="Polar residues" evidence="13">
    <location>
        <begin position="1621"/>
        <end position="1632"/>
    </location>
</feature>
<dbReference type="GO" id="GO:0005516">
    <property type="term" value="F:calmodulin binding"/>
    <property type="evidence" value="ECO:0007669"/>
    <property type="project" value="UniProtKB-ARBA"/>
</dbReference>
<dbReference type="CDD" id="cd14733">
    <property type="entry name" value="BACK"/>
    <property type="match status" value="1"/>
</dbReference>
<keyword evidence="6" id="KW-0498">Mitosis</keyword>
<feature type="region of interest" description="Disordered" evidence="13">
    <location>
        <begin position="656"/>
        <end position="700"/>
    </location>
</feature>
<dbReference type="GO" id="GO:0009725">
    <property type="term" value="P:response to hormone"/>
    <property type="evidence" value="ECO:0007669"/>
    <property type="project" value="UniProtKB-ARBA"/>
</dbReference>
<dbReference type="InterPro" id="IPR035898">
    <property type="entry name" value="TAZ_dom_sf"/>
</dbReference>
<dbReference type="InterPro" id="IPR000197">
    <property type="entry name" value="Znf_TAZ"/>
</dbReference>
<dbReference type="Pfam" id="PF02135">
    <property type="entry name" value="zf-TAZ"/>
    <property type="match status" value="2"/>
</dbReference>
<feature type="region of interest" description="Disordered" evidence="13">
    <location>
        <begin position="114"/>
        <end position="149"/>
    </location>
</feature>
<dbReference type="Pfam" id="PF00651">
    <property type="entry name" value="BTB"/>
    <property type="match status" value="1"/>
</dbReference>
<feature type="region of interest" description="Disordered" evidence="13">
    <location>
        <begin position="1477"/>
        <end position="1497"/>
    </location>
</feature>
<evidence type="ECO:0000256" key="3">
    <source>
        <dbReference type="ARBA" id="ARBA00009870"/>
    </source>
</evidence>
<keyword evidence="19" id="KW-1185">Reference proteome</keyword>
<dbReference type="Gene3D" id="3.30.710.10">
    <property type="entry name" value="Potassium Channel Kv1.1, Chain A"/>
    <property type="match status" value="1"/>
</dbReference>
<accession>A0A8K0ING5</accession>
<dbReference type="GO" id="GO:0006355">
    <property type="term" value="P:regulation of DNA-templated transcription"/>
    <property type="evidence" value="ECO:0007669"/>
    <property type="project" value="UniProtKB-ARBA"/>
</dbReference>
<evidence type="ECO:0000256" key="8">
    <source>
        <dbReference type="ARBA" id="ARBA00022829"/>
    </source>
</evidence>
<comment type="subcellular location">
    <subcellularLocation>
        <location evidence="1">Nucleus</location>
    </subcellularLocation>
</comment>
<comment type="subunit">
    <text evidence="11">Component of the cohesin complex.</text>
</comment>
<keyword evidence="12" id="KW-0175">Coiled coil</keyword>
<feature type="domain" description="TAZ-type" evidence="16">
    <location>
        <begin position="1079"/>
        <end position="1178"/>
    </location>
</feature>
<evidence type="ECO:0000256" key="13">
    <source>
        <dbReference type="SAM" id="MobiDB-lite"/>
    </source>
</evidence>
<feature type="compositionally biased region" description="Acidic residues" evidence="13">
    <location>
        <begin position="125"/>
        <end position="134"/>
    </location>
</feature>
<dbReference type="PROSITE" id="PS50097">
    <property type="entry name" value="BTB"/>
    <property type="match status" value="1"/>
</dbReference>
<dbReference type="FunFam" id="1.25.40.420:FF:000012">
    <property type="entry name" value="BTB/POZ and TAZ domain-containing protein 2"/>
    <property type="match status" value="1"/>
</dbReference>
<dbReference type="PROSITE" id="PS50222">
    <property type="entry name" value="EF_HAND_2"/>
    <property type="match status" value="1"/>
</dbReference>
<dbReference type="SMART" id="SM00225">
    <property type="entry name" value="BTB"/>
    <property type="match status" value="1"/>
</dbReference>
<gene>
    <name evidence="18" type="ORF">COCNU_11G005190</name>
</gene>
<evidence type="ECO:0000256" key="6">
    <source>
        <dbReference type="ARBA" id="ARBA00022776"/>
    </source>
</evidence>
<dbReference type="GO" id="GO:0042542">
    <property type="term" value="P:response to hydrogen peroxide"/>
    <property type="evidence" value="ECO:0007669"/>
    <property type="project" value="UniProtKB-ARBA"/>
</dbReference>
<dbReference type="InterPro" id="IPR033122">
    <property type="entry name" value="LETM1-like_RBD"/>
</dbReference>
<organism evidence="18 19">
    <name type="scientific">Cocos nucifera</name>
    <name type="common">Coconut palm</name>
    <dbReference type="NCBI Taxonomy" id="13894"/>
    <lineage>
        <taxon>Eukaryota</taxon>
        <taxon>Viridiplantae</taxon>
        <taxon>Streptophyta</taxon>
        <taxon>Embryophyta</taxon>
        <taxon>Tracheophyta</taxon>
        <taxon>Spermatophyta</taxon>
        <taxon>Magnoliopsida</taxon>
        <taxon>Liliopsida</taxon>
        <taxon>Arecaceae</taxon>
        <taxon>Arecoideae</taxon>
        <taxon>Cocoseae</taxon>
        <taxon>Attaleinae</taxon>
        <taxon>Cocos</taxon>
    </lineage>
</organism>
<dbReference type="GO" id="GO:0043022">
    <property type="term" value="F:ribosome binding"/>
    <property type="evidence" value="ECO:0007669"/>
    <property type="project" value="InterPro"/>
</dbReference>
<dbReference type="InterPro" id="IPR006910">
    <property type="entry name" value="Rad21_Rec8_N"/>
</dbReference>
<proteinExistence type="inferred from homology"/>
<feature type="region of interest" description="Disordered" evidence="13">
    <location>
        <begin position="2228"/>
        <end position="2251"/>
    </location>
</feature>
<dbReference type="InterPro" id="IPR023093">
    <property type="entry name" value="ScpA-like_C"/>
</dbReference>
<dbReference type="InterPro" id="IPR044513">
    <property type="entry name" value="BT1/2/3/4/5"/>
</dbReference>
<evidence type="ECO:0000313" key="19">
    <source>
        <dbReference type="Proteomes" id="UP000797356"/>
    </source>
</evidence>
<sequence>MTSRAILSSRRYLSRHLNVPGRSCWSCSSLGHGRLDYHSDAGDLHQFPEHRSVDTESRNEREGVFISKENLSSSSDIGFFKLPSHGISVISGNYWRTDIVLPLGVRGLTPSVRAASTAAARQPEMDDGNEDNEDQEQKHRKEASAEECDQAVEGLSTAKANAKSKQLQESQRTAQTIIKKFWAQLLGVGPALRAVASMSSADWAIKFRHWKDEFVSALQHYWLGLKLLWADMRISSRLLLKLAGGKNLSRRERQQLTRTTADIFRLVPFAVFIIVPFMEFLLPVFLKLFPNMLPSTFQDKMKEQEALKRRLKARIEYAKFLQDTVKEMAKEIKNSHSGEIKQTAKDLDEFLNKLQDWLDLSLNHSVPSSLLILSRAFTVSGKMRPEEAVVATLSSLPDEVVDTVGTGLPSEDAVSERRRKLDYLQMQEELIKEEEREQEREEKAKMEPRVGEEDVALKELTVPTTREAEELARMKALDKREFCKISRALAVLASASSVSTERQEFLSLVNKEIEMYNTMLKKAGAQQEEEAKKAYIAAREKADQDSEAAAEDKISSALINKVDALLQELEKEIDDVDAIIGNHWQLLDRDHDGKVTPEEVAAAAMYLKDTLDKTGVQELISNLSRDRVYLSFFLFKNSVLIEGKILVEDIVKLGSQTDDASPDEAESRKAIDGQNVASLDDRSKSRKMEKAAKDEFNGRVRDDPREFPSIDLALCIIPKPPPLPGSSYGRNRFSKKLKGYSYVPDETKQAWDRLFNEGYEADVRILMDDKGIILAHSSVLGITSPVLRNMLEQARVKGGFQCIKIPGVPSEAACAFIRFLYSSCYELDAMKKFVLHLLVMSHTFSVPSLKRVCIRELETGLLTLENVVDVLQLARLCDAPRLSLLCTRLIIKEFKTISVSEGWRVMKKANPHLEQELLEDLVETDSKKQETIKRMEERKVYMQLFEAMEALLHICRDGCRTIGPHDKMLKDNEATCNFSACEGLESLVRHFSCCKTRVPGGCARCKRMWQLLELHSRMCSEPDSCKVPLCRHFKDKMQHLSKKEDLKWKLLASKVVAAKGTISSIPARRALKKQETIKRMEERKVYMQLFEAMEALLHICRDGCRTIGPHDKMLKDNEATCNFSACEGLESLVRHFSCCKTRVPGGCARCKRMWQLLELHSRMCSEPDSCKVPLCRHFKDKMQHLSKKEDLKWKLLASKVVAAKGTISSIPARRALDFVSSQPCKAFIDSILFPEVPIALRLSSHLLLGVVRIYSRKVNYLFHDCSEALLKIKQAFRSTAVDLPPEESTAPYHSITLPETFHLDDFELPDSAYQGDFVDRHVSSKEQITLQDTMDGTGYSTSQFGLDERFGDGNASQIGLDLDEGQSSFSLADMEIGDGKSGFDKDMGVETPKDLSELFNNSDKNILARNDGTSQWHGYNIQTPDLNEVFFQNDHIEGPTVVPNQIDFVSAADEVTSPELVECAQAPSTPGLMEETISATEHESPALSPQGKTSPLTEPKAVSLAQQCSSGFVAAPDEPHTECGQKGADTLCNDIVCDEVKDLPVANQTHENGETILPEVAPLDGLAPVANADVMIVASKLSTENIPESGVHLISTNISLEDNAEPSVLGGQDHTEDIDPHSNNNAPLLNTDSDLRSCSSRLNQVNSSSPEDVLVEKTLELSQEPGGPSGTPVRQEALHVSESSFDLQGEDLNMANVPNTGPEVHLQSGQALLELVPGVSKENELLSGPVSKDTSVDQLNCASSSEFPEPEKMLLAPADNVDQANELGLLTSEKGVIESDGSANRLSSLSGKKRHLMDSTPMLRNGTSTRMAGKPRIRRNTDYVPDDDDLLASILGVSAKLNSLHCRRNDSEINESRCHANSLKEVELSRSLEFVSETNGKEMAESVPVMPNKADGEIQGSSGTSVTIDAQFNKDSSEYDAREHLRSLPDLPQWDLSNNNPPSTTTMTENNVQDGNAEVNMSIPTTALLRPECETTTGNGVQEAAVHKNEYTAEFSKKIDDVCMHSEQQSQHELIQPANKLSETNDKALWITENTSFIGLAFAGNETRGASVMEGNGTVADAVNVNCPQDAYADAGKNGHDETLVSVQDSCLLEVEAGLQPDLTAIRDSNSSIPDVAMENGETADPSGVTSHQIMEGKEDGLDAKIQDGAMVQKDLNNEVNPFQPNTEIENVPSAVGENSGFQELHVEGGMDVESAPMEVAAAKECSDFSSAVGGNDTEFLNVEDEGDYDDAEDHDMPNPQEAQSLENSGWSSRTRGVARFLKTLFDEESGRGRKIIAMDHLLAGKTRKEASRMFFETLVLKTRDYIHVEQDNSFECVNIKPRIKLLKSEF</sequence>
<dbReference type="GO" id="GO:0005634">
    <property type="term" value="C:nucleus"/>
    <property type="evidence" value="ECO:0007669"/>
    <property type="project" value="UniProtKB-SubCell"/>
</dbReference>
<feature type="domain" description="EF-hand" evidence="17">
    <location>
        <begin position="575"/>
        <end position="610"/>
    </location>
</feature>
<evidence type="ECO:0000256" key="1">
    <source>
        <dbReference type="ARBA" id="ARBA00004123"/>
    </source>
</evidence>
<evidence type="ECO:0000256" key="5">
    <source>
        <dbReference type="ARBA" id="ARBA00022771"/>
    </source>
</evidence>
<feature type="region of interest" description="Disordered" evidence="13">
    <location>
        <begin position="1930"/>
        <end position="1951"/>
    </location>
</feature>
<dbReference type="OrthoDB" id="10071381at2759"/>